<evidence type="ECO:0000313" key="3">
    <source>
        <dbReference type="Proteomes" id="UP000046395"/>
    </source>
</evidence>
<dbReference type="SUPFAM" id="SSF49354">
    <property type="entry name" value="PapD-like"/>
    <property type="match status" value="1"/>
</dbReference>
<dbReference type="InterPro" id="IPR013783">
    <property type="entry name" value="Ig-like_fold"/>
</dbReference>
<evidence type="ECO:0000256" key="1">
    <source>
        <dbReference type="RuleBase" id="RU003425"/>
    </source>
</evidence>
<dbReference type="WBParaSite" id="TMUE_2000010604.1">
    <property type="protein sequence ID" value="TMUE_2000010604.1"/>
    <property type="gene ID" value="WBGene00301030"/>
</dbReference>
<name>A0A5S6Q3G8_TRIMR</name>
<dbReference type="InterPro" id="IPR000535">
    <property type="entry name" value="MSP_dom"/>
</dbReference>
<protein>
    <recommendedName>
        <fullName evidence="1">Major sperm protein</fullName>
    </recommendedName>
</protein>
<proteinExistence type="predicted"/>
<dbReference type="WBParaSite" id="TMUE_0000001776.1">
    <property type="protein sequence ID" value="TMUE_0000001776.1"/>
    <property type="gene ID" value="WBGene00297650"/>
</dbReference>
<keyword evidence="1" id="KW-0963">Cytoplasm</keyword>
<reference evidence="4 5" key="3">
    <citation type="submission" date="2019-12" db="UniProtKB">
        <authorList>
            <consortium name="WormBaseParasite"/>
        </authorList>
    </citation>
    <scope>IDENTIFICATION</scope>
</reference>
<reference evidence="3" key="1">
    <citation type="submission" date="2013-11" db="EMBL/GenBank/DDBJ databases">
        <authorList>
            <person name="Aslett M."/>
        </authorList>
    </citation>
    <scope>NUCLEOTIDE SEQUENCE [LARGE SCALE GENOMIC DNA]</scope>
    <source>
        <strain evidence="3">Edinburgh</strain>
    </source>
</reference>
<feature type="domain" description="MSP" evidence="2">
    <location>
        <begin position="23"/>
        <end position="139"/>
    </location>
</feature>
<dbReference type="AlphaFoldDB" id="A0A5S6Q3G8"/>
<evidence type="ECO:0000259" key="2">
    <source>
        <dbReference type="PROSITE" id="PS50202"/>
    </source>
</evidence>
<dbReference type="Proteomes" id="UP000046395">
    <property type="component" value="Unassembled WGS sequence"/>
</dbReference>
<evidence type="ECO:0000313" key="4">
    <source>
        <dbReference type="WBParaSite" id="TMUE_0000001776.1"/>
    </source>
</evidence>
<sequence length="139" mass="15948">MDRDMVREILETMDQPMYEFFKELETQPKRTLVFTGPFNVPRKADVTITNITERPRMISAATTANHMLEIDDSHAYLKAKNSKTIHVTVRPNTAHVGTTEYIVISHVCAAAYEGEGFNSTYFDNCFEIRRIALVVEFKV</sequence>
<keyword evidence="1" id="KW-0206">Cytoskeleton</keyword>
<dbReference type="Pfam" id="PF00635">
    <property type="entry name" value="Motile_Sperm"/>
    <property type="match status" value="1"/>
</dbReference>
<dbReference type="Gene3D" id="2.60.40.10">
    <property type="entry name" value="Immunoglobulins"/>
    <property type="match status" value="1"/>
</dbReference>
<keyword evidence="3" id="KW-1185">Reference proteome</keyword>
<organism evidence="3 4">
    <name type="scientific">Trichuris muris</name>
    <name type="common">Mouse whipworm</name>
    <dbReference type="NCBI Taxonomy" id="70415"/>
    <lineage>
        <taxon>Eukaryota</taxon>
        <taxon>Metazoa</taxon>
        <taxon>Ecdysozoa</taxon>
        <taxon>Nematoda</taxon>
        <taxon>Enoplea</taxon>
        <taxon>Dorylaimia</taxon>
        <taxon>Trichinellida</taxon>
        <taxon>Trichuridae</taxon>
        <taxon>Trichuris</taxon>
    </lineage>
</organism>
<evidence type="ECO:0000313" key="5">
    <source>
        <dbReference type="WBParaSite" id="TMUE_2000010604.1"/>
    </source>
</evidence>
<accession>A0A5S6Q3G8</accession>
<dbReference type="InterPro" id="IPR008962">
    <property type="entry name" value="PapD-like_sf"/>
</dbReference>
<reference evidence="3" key="2">
    <citation type="submission" date="2014-03" db="EMBL/GenBank/DDBJ databases">
        <title>The whipworm genome and dual-species transcriptomics of an intimate host-pathogen interaction.</title>
        <authorList>
            <person name="Foth B.J."/>
            <person name="Tsai I.J."/>
            <person name="Reid A.J."/>
            <person name="Bancroft A.J."/>
            <person name="Nichol S."/>
            <person name="Tracey A."/>
            <person name="Holroyd N."/>
            <person name="Cotton J.A."/>
            <person name="Stanley E.J."/>
            <person name="Zarowiecki M."/>
            <person name="Liu J.Z."/>
            <person name="Huckvale T."/>
            <person name="Cooper P.J."/>
            <person name="Grencis R.K."/>
            <person name="Berriman M."/>
        </authorList>
    </citation>
    <scope>NUCLEOTIDE SEQUENCE [LARGE SCALE GENOMIC DNA]</scope>
    <source>
        <strain evidence="3">Edinburgh</strain>
    </source>
</reference>
<dbReference type="PROSITE" id="PS50202">
    <property type="entry name" value="MSP"/>
    <property type="match status" value="1"/>
</dbReference>
<comment type="function">
    <text evidence="1">Central component in molecular interactions underlying sperm crawling. Forms an extensive filament system that extends from sperm villipoda, along the leading edge of the pseudopod.</text>
</comment>